<evidence type="ECO:0000256" key="5">
    <source>
        <dbReference type="ARBA" id="ARBA00022723"/>
    </source>
</evidence>
<dbReference type="Gene3D" id="1.10.1380.10">
    <property type="entry name" value="Neutral endopeptidase , domain2"/>
    <property type="match status" value="1"/>
</dbReference>
<comment type="subcellular location">
    <subcellularLocation>
        <location evidence="2">Cell membrane</location>
        <topology evidence="2">Single-pass type II membrane protein</topology>
    </subcellularLocation>
</comment>
<evidence type="ECO:0000256" key="8">
    <source>
        <dbReference type="ARBA" id="ARBA00022968"/>
    </source>
</evidence>
<dbReference type="Pfam" id="PF01431">
    <property type="entry name" value="Peptidase_M13"/>
    <property type="match status" value="1"/>
</dbReference>
<dbReference type="PANTHER" id="PTHR11733">
    <property type="entry name" value="ZINC METALLOPROTEASE FAMILY M13 NEPRILYSIN-RELATED"/>
    <property type="match status" value="1"/>
</dbReference>
<evidence type="ECO:0000256" key="2">
    <source>
        <dbReference type="ARBA" id="ARBA00004401"/>
    </source>
</evidence>
<evidence type="ECO:0000256" key="9">
    <source>
        <dbReference type="ARBA" id="ARBA00023049"/>
    </source>
</evidence>
<keyword evidence="5" id="KW-0479">Metal-binding</keyword>
<keyword evidence="8" id="KW-0735">Signal-anchor</keyword>
<dbReference type="PROSITE" id="PS51885">
    <property type="entry name" value="NEPRILYSIN"/>
    <property type="match status" value="1"/>
</dbReference>
<dbReference type="FunFam" id="3.40.390.10:FF:000076">
    <property type="entry name" value="membrane metallo-endopeptidase-like 1"/>
    <property type="match status" value="1"/>
</dbReference>
<feature type="domain" description="Peptidase M13 N-terminal" evidence="14">
    <location>
        <begin position="228"/>
        <end position="613"/>
    </location>
</feature>
<evidence type="ECO:0008006" key="16">
    <source>
        <dbReference type="Google" id="ProtNLM"/>
    </source>
</evidence>
<evidence type="ECO:0000259" key="14">
    <source>
        <dbReference type="Pfam" id="PF05649"/>
    </source>
</evidence>
<reference evidence="15" key="1">
    <citation type="submission" date="2015-11" db="EMBL/GenBank/DDBJ databases">
        <title>De novo transcriptome assembly of four potential Pierce s Disease insect vectors from Arizona vineyards.</title>
        <authorList>
            <person name="Tassone E.E."/>
        </authorList>
    </citation>
    <scope>NUCLEOTIDE SEQUENCE</scope>
</reference>
<evidence type="ECO:0000259" key="13">
    <source>
        <dbReference type="Pfam" id="PF01431"/>
    </source>
</evidence>
<feature type="compositionally biased region" description="Basic and acidic residues" evidence="12">
    <location>
        <begin position="115"/>
        <end position="127"/>
    </location>
</feature>
<feature type="region of interest" description="Disordered" evidence="12">
    <location>
        <begin position="96"/>
        <end position="134"/>
    </location>
</feature>
<evidence type="ECO:0000256" key="6">
    <source>
        <dbReference type="ARBA" id="ARBA00022801"/>
    </source>
</evidence>
<protein>
    <recommendedName>
        <fullName evidence="16">Endothelin-converting enzyme 1</fullName>
    </recommendedName>
</protein>
<evidence type="ECO:0000256" key="3">
    <source>
        <dbReference type="ARBA" id="ARBA00007357"/>
    </source>
</evidence>
<dbReference type="InterPro" id="IPR042089">
    <property type="entry name" value="Peptidase_M13_dom_2"/>
</dbReference>
<name>A0A1B6LHX4_9HEMI</name>
<keyword evidence="4" id="KW-0645">Protease</keyword>
<dbReference type="GO" id="GO:0005886">
    <property type="term" value="C:plasma membrane"/>
    <property type="evidence" value="ECO:0007669"/>
    <property type="project" value="UniProtKB-SubCell"/>
</dbReference>
<dbReference type="InterPro" id="IPR018497">
    <property type="entry name" value="Peptidase_M13_C"/>
</dbReference>
<dbReference type="InterPro" id="IPR000718">
    <property type="entry name" value="Peptidase_M13"/>
</dbReference>
<feature type="domain" description="Peptidase M13 C-terminal" evidence="13">
    <location>
        <begin position="672"/>
        <end position="878"/>
    </location>
</feature>
<keyword evidence="10" id="KW-1015">Disulfide bond</keyword>
<sequence length="879" mass="101617">MRLNSSPQKSLPHIPRAESLNYDDMREHSDHDLLQDYKTSCIPTQNSYISFRARRALPDPQLDLEPYKGNLSDVIIWSVTGKQEEVEFMPVRTSANHIKENSKNQTVEDNEGAEDEPKVLQNTEDKSNSPSEDIDILEYTDINNKNKIKPHIIYYDSGSEDKSQDLDPSEHQEEDKFEKEPITDRLGSDCVSSSAQQHAFWKGEGDVKTIREEQSRLMQLYMDATADPCVDFYQYACGNWGSHNPIPKDKAAFDTFEVLRESLDSVLRDLLQAPVSFDDSEAYVKAKNLYKSCMGEEILEQRKETPLLELLEKMGGWPMISPCWNQSDFDWLELMAQLRLYNNDILISEWVGPDIKNSDEYIIQFDQTSLGLPTREYYLQSVNAVYLEAYRNYMVKIATLLGAESDKASSEANQIISFETELARITAAPDERRNVSELYQRMTVGHLRSYIPQIDWQLYLSIVTERQINFTEPVVVFALRYMQDLVTLLAKTPPRTVSNYLLWRFVRHRVNNLDDRFQEAKQKFYYILFGREQSPPRWKNCVAQVNSNLGMAVGAMFVRKYFDENSKNDTLIMTKEIQISFQEILNMTSWIDKDTKFLASEKVDEMMLRIGYPDYILDSEQLTNRYRDVEINPDKYFENTLNILQHLTRVEQANLGCTVNKTMWNTAPAVVNAYYSRNKNQIMVPAGILQPPFYHRYFPRSLNYGGIGVVIGHEITHGFDDKGRLFDKNGNLHRWWKDEAINNFHERARCLIEQYSKYTVQEVGLQIDGINTQGENIADNGGIKEAFRAYKHWLNKHGCGEETLPGLNATGMQLFFLNFAQVWCGNTRPEATRNKLKTAVHSPGKFRVIGTLTNSEDFSRVFKCPLGSPMNPRKKCSVW</sequence>
<feature type="region of interest" description="Disordered" evidence="12">
    <location>
        <begin position="157"/>
        <end position="179"/>
    </location>
</feature>
<organism evidence="15">
    <name type="scientific">Graphocephala atropunctata</name>
    <dbReference type="NCBI Taxonomy" id="36148"/>
    <lineage>
        <taxon>Eukaryota</taxon>
        <taxon>Metazoa</taxon>
        <taxon>Ecdysozoa</taxon>
        <taxon>Arthropoda</taxon>
        <taxon>Hexapoda</taxon>
        <taxon>Insecta</taxon>
        <taxon>Pterygota</taxon>
        <taxon>Neoptera</taxon>
        <taxon>Paraneoptera</taxon>
        <taxon>Hemiptera</taxon>
        <taxon>Auchenorrhyncha</taxon>
        <taxon>Membracoidea</taxon>
        <taxon>Cicadellidae</taxon>
        <taxon>Cicadellinae</taxon>
        <taxon>Cicadellini</taxon>
        <taxon>Graphocephala</taxon>
    </lineage>
</organism>
<feature type="compositionally biased region" description="Basic and acidic residues" evidence="12">
    <location>
        <begin position="159"/>
        <end position="179"/>
    </location>
</feature>
<dbReference type="InterPro" id="IPR008753">
    <property type="entry name" value="Peptidase_M13_N"/>
</dbReference>
<keyword evidence="11" id="KW-0325">Glycoprotein</keyword>
<keyword evidence="8" id="KW-0812">Transmembrane</keyword>
<dbReference type="InterPro" id="IPR024079">
    <property type="entry name" value="MetalloPept_cat_dom_sf"/>
</dbReference>
<gene>
    <name evidence="15" type="ORF">g.20217</name>
</gene>
<keyword evidence="6" id="KW-0378">Hydrolase</keyword>
<dbReference type="GO" id="GO:0004222">
    <property type="term" value="F:metalloendopeptidase activity"/>
    <property type="evidence" value="ECO:0007669"/>
    <property type="project" value="InterPro"/>
</dbReference>
<dbReference type="PRINTS" id="PR00786">
    <property type="entry name" value="NEPRILYSIN"/>
</dbReference>
<comment type="cofactor">
    <cofactor evidence="1">
        <name>Zn(2+)</name>
        <dbReference type="ChEBI" id="CHEBI:29105"/>
    </cofactor>
</comment>
<dbReference type="GO" id="GO:0046872">
    <property type="term" value="F:metal ion binding"/>
    <property type="evidence" value="ECO:0007669"/>
    <property type="project" value="UniProtKB-KW"/>
</dbReference>
<evidence type="ECO:0000256" key="11">
    <source>
        <dbReference type="ARBA" id="ARBA00023180"/>
    </source>
</evidence>
<keyword evidence="7" id="KW-0862">Zinc</keyword>
<evidence type="ECO:0000256" key="4">
    <source>
        <dbReference type="ARBA" id="ARBA00022670"/>
    </source>
</evidence>
<dbReference type="Gene3D" id="3.40.390.10">
    <property type="entry name" value="Collagenase (Catalytic Domain)"/>
    <property type="match status" value="1"/>
</dbReference>
<dbReference type="SUPFAM" id="SSF55486">
    <property type="entry name" value="Metalloproteases ('zincins'), catalytic domain"/>
    <property type="match status" value="1"/>
</dbReference>
<dbReference type="CDD" id="cd08662">
    <property type="entry name" value="M13"/>
    <property type="match status" value="1"/>
</dbReference>
<evidence type="ECO:0000313" key="15">
    <source>
        <dbReference type="EMBL" id="JAT23267.1"/>
    </source>
</evidence>
<dbReference type="AlphaFoldDB" id="A0A1B6LHX4"/>
<dbReference type="PANTHER" id="PTHR11733:SF238">
    <property type="entry name" value="FI07649P-RELATED"/>
    <property type="match status" value="1"/>
</dbReference>
<keyword evidence="9" id="KW-0482">Metalloprotease</keyword>
<dbReference type="Pfam" id="PF05649">
    <property type="entry name" value="Peptidase_M13_N"/>
    <property type="match status" value="1"/>
</dbReference>
<evidence type="ECO:0000256" key="10">
    <source>
        <dbReference type="ARBA" id="ARBA00023157"/>
    </source>
</evidence>
<dbReference type="EMBL" id="GEBQ01016710">
    <property type="protein sequence ID" value="JAT23267.1"/>
    <property type="molecule type" value="Transcribed_RNA"/>
</dbReference>
<evidence type="ECO:0000256" key="1">
    <source>
        <dbReference type="ARBA" id="ARBA00001947"/>
    </source>
</evidence>
<evidence type="ECO:0000256" key="7">
    <source>
        <dbReference type="ARBA" id="ARBA00022833"/>
    </source>
</evidence>
<comment type="similarity">
    <text evidence="3">Belongs to the peptidase M13 family.</text>
</comment>
<evidence type="ECO:0000256" key="12">
    <source>
        <dbReference type="SAM" id="MobiDB-lite"/>
    </source>
</evidence>
<accession>A0A1B6LHX4</accession>
<dbReference type="GO" id="GO:0016485">
    <property type="term" value="P:protein processing"/>
    <property type="evidence" value="ECO:0007669"/>
    <property type="project" value="TreeGrafter"/>
</dbReference>
<proteinExistence type="inferred from homology"/>